<organism evidence="7 8">
    <name type="scientific">Paroceanicella profunda</name>
    <dbReference type="NCBI Taxonomy" id="2579971"/>
    <lineage>
        <taxon>Bacteria</taxon>
        <taxon>Pseudomonadati</taxon>
        <taxon>Pseudomonadota</taxon>
        <taxon>Alphaproteobacteria</taxon>
        <taxon>Rhodobacterales</taxon>
        <taxon>Paracoccaceae</taxon>
        <taxon>Paroceanicella</taxon>
    </lineage>
</organism>
<sequence length="255" mass="28074">MRLHHLNCGTLRLFRAPLVCRVLLLETDNGLVLIDTGFGMGDIEDPVTRLGPIRHLVRPDLDPAETALRQIEGMGLRPSDVRHILLTHGDPDHIGGLSDFPHARVHMSAEEARALHDQPSLPERHRYRTAQIAHGPDIVAHAPGECNWQGFAGVTVLDDIAEGLLMVPIPGHSRGHSGYAVRQGNRWLLHVGDMFYHRSTLEGGFGGMPWALRSLETLAAFDRHAIAANHHHAADLSARARNDIDIVCTHDPSGF</sequence>
<dbReference type="Pfam" id="PF00753">
    <property type="entry name" value="Lactamase_B"/>
    <property type="match status" value="1"/>
</dbReference>
<proteinExistence type="inferred from homology"/>
<feature type="domain" description="Metallo-beta-lactamase" evidence="6">
    <location>
        <begin position="19"/>
        <end position="230"/>
    </location>
</feature>
<dbReference type="CDD" id="cd07742">
    <property type="entry name" value="metallo-hydrolase-like_MBL-fold"/>
    <property type="match status" value="1"/>
</dbReference>
<dbReference type="RefSeq" id="WP_138572145.1">
    <property type="nucleotide sequence ID" value="NZ_CP040818.1"/>
</dbReference>
<dbReference type="GO" id="GO:0016787">
    <property type="term" value="F:hydrolase activity"/>
    <property type="evidence" value="ECO:0007669"/>
    <property type="project" value="UniProtKB-KW"/>
</dbReference>
<dbReference type="Proteomes" id="UP000305888">
    <property type="component" value="Chromosome"/>
</dbReference>
<dbReference type="InterPro" id="IPR051013">
    <property type="entry name" value="MBL_superfamily_lactonases"/>
</dbReference>
<protein>
    <submittedName>
        <fullName evidence="7">MBL fold metallo-hydrolase</fullName>
    </submittedName>
</protein>
<comment type="similarity">
    <text evidence="2">Belongs to the metallo-beta-lactamase superfamily.</text>
</comment>
<dbReference type="EMBL" id="CP040818">
    <property type="protein sequence ID" value="QDL91803.1"/>
    <property type="molecule type" value="Genomic_DNA"/>
</dbReference>
<evidence type="ECO:0000256" key="2">
    <source>
        <dbReference type="ARBA" id="ARBA00007749"/>
    </source>
</evidence>
<dbReference type="OrthoDB" id="9773738at2"/>
<keyword evidence="3" id="KW-0479">Metal-binding</keyword>
<dbReference type="PANTHER" id="PTHR42978">
    <property type="entry name" value="QUORUM-QUENCHING LACTONASE YTNP-RELATED-RELATED"/>
    <property type="match status" value="1"/>
</dbReference>
<keyword evidence="8" id="KW-1185">Reference proteome</keyword>
<evidence type="ECO:0000259" key="6">
    <source>
        <dbReference type="SMART" id="SM00849"/>
    </source>
</evidence>
<evidence type="ECO:0000313" key="7">
    <source>
        <dbReference type="EMBL" id="QDL91803.1"/>
    </source>
</evidence>
<evidence type="ECO:0000256" key="3">
    <source>
        <dbReference type="ARBA" id="ARBA00022723"/>
    </source>
</evidence>
<accession>A0A5B8G010</accession>
<dbReference type="GO" id="GO:0046872">
    <property type="term" value="F:metal ion binding"/>
    <property type="evidence" value="ECO:0007669"/>
    <property type="project" value="UniProtKB-KW"/>
</dbReference>
<dbReference type="InterPro" id="IPR036866">
    <property type="entry name" value="RibonucZ/Hydroxyglut_hydro"/>
</dbReference>
<dbReference type="PANTHER" id="PTHR42978:SF7">
    <property type="entry name" value="METALLO-HYDROLASE RV2300C-RELATED"/>
    <property type="match status" value="1"/>
</dbReference>
<dbReference type="Gene3D" id="3.60.15.10">
    <property type="entry name" value="Ribonuclease Z/Hydroxyacylglutathione hydrolase-like"/>
    <property type="match status" value="1"/>
</dbReference>
<dbReference type="SMART" id="SM00849">
    <property type="entry name" value="Lactamase_B"/>
    <property type="match status" value="1"/>
</dbReference>
<dbReference type="InterPro" id="IPR001279">
    <property type="entry name" value="Metallo-B-lactamas"/>
</dbReference>
<dbReference type="AlphaFoldDB" id="A0A5B8G010"/>
<comment type="cofactor">
    <cofactor evidence="1">
        <name>Zn(2+)</name>
        <dbReference type="ChEBI" id="CHEBI:29105"/>
    </cofactor>
</comment>
<reference evidence="7 8" key="1">
    <citation type="submission" date="2019-06" db="EMBL/GenBank/DDBJ databases">
        <title>Genome sequence of Rhodobacteraceae bacterium D4M1.</title>
        <authorList>
            <person name="Cao J."/>
        </authorList>
    </citation>
    <scope>NUCLEOTIDE SEQUENCE [LARGE SCALE GENOMIC DNA]</scope>
    <source>
        <strain evidence="7 8">D4M1</strain>
    </source>
</reference>
<dbReference type="KEGG" id="ppru:FDP22_08455"/>
<evidence type="ECO:0000256" key="4">
    <source>
        <dbReference type="ARBA" id="ARBA00022801"/>
    </source>
</evidence>
<dbReference type="SUPFAM" id="SSF56281">
    <property type="entry name" value="Metallo-hydrolase/oxidoreductase"/>
    <property type="match status" value="1"/>
</dbReference>
<name>A0A5B8G010_9RHOB</name>
<evidence type="ECO:0000256" key="5">
    <source>
        <dbReference type="ARBA" id="ARBA00022833"/>
    </source>
</evidence>
<keyword evidence="5" id="KW-0862">Zinc</keyword>
<gene>
    <name evidence="7" type="ORF">FDP22_08455</name>
</gene>
<keyword evidence="4 7" id="KW-0378">Hydrolase</keyword>
<evidence type="ECO:0000256" key="1">
    <source>
        <dbReference type="ARBA" id="ARBA00001947"/>
    </source>
</evidence>
<evidence type="ECO:0000313" key="8">
    <source>
        <dbReference type="Proteomes" id="UP000305888"/>
    </source>
</evidence>